<evidence type="ECO:0000313" key="5">
    <source>
        <dbReference type="EMBL" id="MBD8034638.1"/>
    </source>
</evidence>
<evidence type="ECO:0000256" key="2">
    <source>
        <dbReference type="ARBA" id="ARBA00009370"/>
    </source>
</evidence>
<dbReference type="NCBIfam" id="TIGR02227">
    <property type="entry name" value="sigpep_I_bact"/>
    <property type="match status" value="1"/>
</dbReference>
<proteinExistence type="inferred from homology"/>
<keyword evidence="6" id="KW-1185">Reference proteome</keyword>
<comment type="caution">
    <text evidence="5">The sequence shown here is derived from an EMBL/GenBank/DDBJ whole genome shotgun (WGS) entry which is preliminary data.</text>
</comment>
<evidence type="ECO:0000256" key="3">
    <source>
        <dbReference type="RuleBase" id="RU362042"/>
    </source>
</evidence>
<keyword evidence="3" id="KW-0645">Protease</keyword>
<name>A0ABR8XRQ7_9BACL</name>
<evidence type="ECO:0000256" key="1">
    <source>
        <dbReference type="ARBA" id="ARBA00004401"/>
    </source>
</evidence>
<dbReference type="EMBL" id="JACSPW010000019">
    <property type="protein sequence ID" value="MBD8034638.1"/>
    <property type="molecule type" value="Genomic_DNA"/>
</dbReference>
<dbReference type="Pfam" id="PF10502">
    <property type="entry name" value="Peptidase_S26"/>
    <property type="match status" value="1"/>
</dbReference>
<dbReference type="PANTHER" id="PTHR43390">
    <property type="entry name" value="SIGNAL PEPTIDASE I"/>
    <property type="match status" value="1"/>
</dbReference>
<accession>A0ABR8XRQ7</accession>
<feature type="domain" description="Peptidase S26" evidence="4">
    <location>
        <begin position="79"/>
        <end position="221"/>
    </location>
</feature>
<sequence length="226" mass="25658">MNNLNNTFKEGVLKIRLLTVLLPIFILVGCSQGNVATTNTITDKNTSEVLGTVTPQESHLLVEWNSDAMDRGNHDFNTMSHSELVVEPYSGKLQRGDVIYYQMLDSELEKNKNLPKMYLGRVVGLPNETVKIKGGQVYINDEKLDTFYSVATSLGLTKEEYFETINLKNINKEEMENYFNTSMEPIKVEDNTVFVLVDMWWRGTDSKDFGLLPEGNIQGKVLGYKK</sequence>
<dbReference type="InterPro" id="IPR000223">
    <property type="entry name" value="Pept_S26A_signal_pept_1"/>
</dbReference>
<protein>
    <recommendedName>
        <fullName evidence="3">Signal peptidase I</fullName>
        <ecNumber evidence="3">3.4.21.89</ecNumber>
    </recommendedName>
</protein>
<dbReference type="InterPro" id="IPR019533">
    <property type="entry name" value="Peptidase_S26"/>
</dbReference>
<gene>
    <name evidence="5" type="primary">lepB</name>
    <name evidence="5" type="ORF">H9632_16340</name>
</gene>
<dbReference type="SUPFAM" id="SSF51306">
    <property type="entry name" value="LexA/Signal peptidase"/>
    <property type="match status" value="1"/>
</dbReference>
<dbReference type="EC" id="3.4.21.89" evidence="3"/>
<keyword evidence="3 5" id="KW-0378">Hydrolase</keyword>
<dbReference type="GO" id="GO:0009003">
    <property type="term" value="F:signal peptidase activity"/>
    <property type="evidence" value="ECO:0007669"/>
    <property type="project" value="UniProtKB-EC"/>
</dbReference>
<reference evidence="5 6" key="1">
    <citation type="submission" date="2020-08" db="EMBL/GenBank/DDBJ databases">
        <title>A Genomic Blueprint of the Chicken Gut Microbiome.</title>
        <authorList>
            <person name="Gilroy R."/>
            <person name="Ravi A."/>
            <person name="Getino M."/>
            <person name="Pursley I."/>
            <person name="Horton D.L."/>
            <person name="Alikhan N.-F."/>
            <person name="Baker D."/>
            <person name="Gharbi K."/>
            <person name="Hall N."/>
            <person name="Watson M."/>
            <person name="Adriaenssens E.M."/>
            <person name="Foster-Nyarko E."/>
            <person name="Jarju S."/>
            <person name="Secka A."/>
            <person name="Antonio M."/>
            <person name="Oren A."/>
            <person name="Chaudhuri R."/>
            <person name="La Ragione R.M."/>
            <person name="Hildebrand F."/>
            <person name="Pallen M.J."/>
        </authorList>
    </citation>
    <scope>NUCLEOTIDE SEQUENCE [LARGE SCALE GENOMIC DNA]</scope>
    <source>
        <strain evidence="5 6">Sa1YVA6</strain>
    </source>
</reference>
<evidence type="ECO:0000259" key="4">
    <source>
        <dbReference type="Pfam" id="PF10502"/>
    </source>
</evidence>
<dbReference type="Gene3D" id="2.10.109.10">
    <property type="entry name" value="Umud Fragment, subunit A"/>
    <property type="match status" value="1"/>
</dbReference>
<comment type="similarity">
    <text evidence="2 3">Belongs to the peptidase S26 family.</text>
</comment>
<comment type="catalytic activity">
    <reaction evidence="3">
        <text>Cleavage of hydrophobic, N-terminal signal or leader sequences from secreted and periplasmic proteins.</text>
        <dbReference type="EC" id="3.4.21.89"/>
    </reaction>
</comment>
<dbReference type="InterPro" id="IPR036286">
    <property type="entry name" value="LexA/Signal_pep-like_sf"/>
</dbReference>
<dbReference type="Proteomes" id="UP000600565">
    <property type="component" value="Unassembled WGS sequence"/>
</dbReference>
<comment type="subcellular location">
    <subcellularLocation>
        <location evidence="1">Cell membrane</location>
        <topology evidence="1">Single-pass type II membrane protein</topology>
    </subcellularLocation>
    <subcellularLocation>
        <location evidence="3">Membrane</location>
        <topology evidence="3">Single-pass type II membrane protein</topology>
    </subcellularLocation>
</comment>
<evidence type="ECO:0000313" key="6">
    <source>
        <dbReference type="Proteomes" id="UP000600565"/>
    </source>
</evidence>
<organism evidence="5 6">
    <name type="scientific">Solibacillus merdavium</name>
    <dbReference type="NCBI Taxonomy" id="2762218"/>
    <lineage>
        <taxon>Bacteria</taxon>
        <taxon>Bacillati</taxon>
        <taxon>Bacillota</taxon>
        <taxon>Bacilli</taxon>
        <taxon>Bacillales</taxon>
        <taxon>Caryophanaceae</taxon>
        <taxon>Solibacillus</taxon>
    </lineage>
</organism>
<dbReference type="PANTHER" id="PTHR43390:SF1">
    <property type="entry name" value="CHLOROPLAST PROCESSING PEPTIDASE"/>
    <property type="match status" value="1"/>
</dbReference>